<dbReference type="EMBL" id="BK015642">
    <property type="protein sequence ID" value="DAE17613.1"/>
    <property type="molecule type" value="Genomic_DNA"/>
</dbReference>
<keyword evidence="1" id="KW-0472">Membrane</keyword>
<name>A0A8S5QFR3_9CAUD</name>
<protein>
    <submittedName>
        <fullName evidence="2">Uncharacterized protein</fullName>
    </submittedName>
</protein>
<keyword evidence="1" id="KW-0812">Transmembrane</keyword>
<evidence type="ECO:0000313" key="2">
    <source>
        <dbReference type="EMBL" id="DAE17613.1"/>
    </source>
</evidence>
<organism evidence="2">
    <name type="scientific">Caudovirales sp. ctqPn17</name>
    <dbReference type="NCBI Taxonomy" id="2825772"/>
    <lineage>
        <taxon>Viruses</taxon>
        <taxon>Duplodnaviria</taxon>
        <taxon>Heunggongvirae</taxon>
        <taxon>Uroviricota</taxon>
        <taxon>Caudoviricetes</taxon>
    </lineage>
</organism>
<evidence type="ECO:0000256" key="1">
    <source>
        <dbReference type="SAM" id="Phobius"/>
    </source>
</evidence>
<reference evidence="2" key="1">
    <citation type="journal article" date="2021" name="Proc. Natl. Acad. Sci. U.S.A.">
        <title>A Catalog of Tens of Thousands of Viruses from Human Metagenomes Reveals Hidden Associations with Chronic Diseases.</title>
        <authorList>
            <person name="Tisza M.J."/>
            <person name="Buck C.B."/>
        </authorList>
    </citation>
    <scope>NUCLEOTIDE SEQUENCE</scope>
    <source>
        <strain evidence="2">CtqPn17</strain>
    </source>
</reference>
<accession>A0A8S5QFR3</accession>
<feature type="transmembrane region" description="Helical" evidence="1">
    <location>
        <begin position="44"/>
        <end position="64"/>
    </location>
</feature>
<sequence>MIIVFIHTFCNYFSRKDYINMKIEKKLTYKEWCRIRRKELKYNISLGAMIVLPPALMILHYLFIGY</sequence>
<proteinExistence type="predicted"/>
<keyword evidence="1" id="KW-1133">Transmembrane helix</keyword>